<organism evidence="1 2">
    <name type="scientific">Edaphobacter dinghuensis</name>
    <dbReference type="NCBI Taxonomy" id="1560005"/>
    <lineage>
        <taxon>Bacteria</taxon>
        <taxon>Pseudomonadati</taxon>
        <taxon>Acidobacteriota</taxon>
        <taxon>Terriglobia</taxon>
        <taxon>Terriglobales</taxon>
        <taxon>Acidobacteriaceae</taxon>
        <taxon>Edaphobacter</taxon>
    </lineage>
</organism>
<evidence type="ECO:0000313" key="1">
    <source>
        <dbReference type="EMBL" id="GGG88023.1"/>
    </source>
</evidence>
<dbReference type="Proteomes" id="UP000647241">
    <property type="component" value="Unassembled WGS sequence"/>
</dbReference>
<dbReference type="EMBL" id="BMGT01000004">
    <property type="protein sequence ID" value="GGG88023.1"/>
    <property type="molecule type" value="Genomic_DNA"/>
</dbReference>
<keyword evidence="2" id="KW-1185">Reference proteome</keyword>
<reference evidence="1" key="1">
    <citation type="journal article" date="2014" name="Int. J. Syst. Evol. Microbiol.">
        <title>Complete genome sequence of Corynebacterium casei LMG S-19264T (=DSM 44701T), isolated from a smear-ripened cheese.</title>
        <authorList>
            <consortium name="US DOE Joint Genome Institute (JGI-PGF)"/>
            <person name="Walter F."/>
            <person name="Albersmeier A."/>
            <person name="Kalinowski J."/>
            <person name="Ruckert C."/>
        </authorList>
    </citation>
    <scope>NUCLEOTIDE SEQUENCE</scope>
    <source>
        <strain evidence="1">CGMCC 1.12997</strain>
    </source>
</reference>
<gene>
    <name evidence="1" type="ORF">GCM10011585_35110</name>
</gene>
<accession>A0A917MAJ8</accession>
<comment type="caution">
    <text evidence="1">The sequence shown here is derived from an EMBL/GenBank/DDBJ whole genome shotgun (WGS) entry which is preliminary data.</text>
</comment>
<proteinExistence type="predicted"/>
<protein>
    <submittedName>
        <fullName evidence="1">Uncharacterized protein</fullName>
    </submittedName>
</protein>
<name>A0A917MAJ8_9BACT</name>
<sequence length="48" mass="5921">MNIVYRNEIQFTSQHDVLNDRRNIEMDYGMSKMERKESAFAYEQIVRY</sequence>
<reference evidence="1" key="2">
    <citation type="submission" date="2020-09" db="EMBL/GenBank/DDBJ databases">
        <authorList>
            <person name="Sun Q."/>
            <person name="Zhou Y."/>
        </authorList>
    </citation>
    <scope>NUCLEOTIDE SEQUENCE</scope>
    <source>
        <strain evidence="1">CGMCC 1.12997</strain>
    </source>
</reference>
<evidence type="ECO:0000313" key="2">
    <source>
        <dbReference type="Proteomes" id="UP000647241"/>
    </source>
</evidence>
<dbReference type="AlphaFoldDB" id="A0A917MAJ8"/>